<dbReference type="PANTHER" id="PTHR10572">
    <property type="entry name" value="3-HYDROXY-3-METHYLGLUTARYL-COENZYME A REDUCTASE"/>
    <property type="match status" value="1"/>
</dbReference>
<dbReference type="EC" id="1.1.1.34" evidence="3"/>
<dbReference type="InterPro" id="IPR004553">
    <property type="entry name" value="HMG_CoA_Rdtase_bac-typ"/>
</dbReference>
<sequence length="439" mass="49317">MELISGFSKLSKEEKIKWIAQQLGDSSDELLEQFSSFWHNDPHQQRVFDEFSENTLTNYYMPFGVVPNVILNGETLAVPMTIEESSVVAAASKAAKFWQSRGGFHSEIISTKKIGQVHFLWKGDYNKMYCIFDEAKEQMLKDTADITKNMRQRGGGILDIELLDMCHLDDNYYQIKATFDTCDSMGANFINSCLEQFAKTLQNWIASNEIFTDEERDITIIMCILSNYTPECLVKTWVECPIEDLGIVDGLDAQTFALKFFKAIEIAKNDVYRATTHNKGIFNGIDAVVLATGNDFRAIEACGHAYAARSGQYRSLSDCSIENGIFKFWLEMPIAVGTVGGLTSLHPLSKRSLEMLGNPSAPKLMQIISALGLAQNFGAIKSLTTTGIQKGHMKMHLLNILRNFEATEKEVKQAVEHFKNNTVSFNSVREFLATIRTHA</sequence>
<dbReference type="InterPro" id="IPR002202">
    <property type="entry name" value="HMG_CoA_Rdtase"/>
</dbReference>
<comment type="similarity">
    <text evidence="1">Belongs to the HMG-CoA reductase family.</text>
</comment>
<dbReference type="InterPro" id="IPR009023">
    <property type="entry name" value="HMG_CoA_Rdtase_NAD(P)-bd_sf"/>
</dbReference>
<dbReference type="GO" id="GO:0015936">
    <property type="term" value="P:coenzyme A metabolic process"/>
    <property type="evidence" value="ECO:0007669"/>
    <property type="project" value="InterPro"/>
</dbReference>
<keyword evidence="2 3" id="KW-0560">Oxidoreductase</keyword>
<dbReference type="PROSITE" id="PS50065">
    <property type="entry name" value="HMG_COA_REDUCTASE_4"/>
    <property type="match status" value="1"/>
</dbReference>
<dbReference type="HOGENOM" id="CLU_033422_0_0_10"/>
<dbReference type="GO" id="GO:0004420">
    <property type="term" value="F:hydroxymethylglutaryl-CoA reductase (NADPH) activity"/>
    <property type="evidence" value="ECO:0007669"/>
    <property type="project" value="UniProtKB-EC"/>
</dbReference>
<dbReference type="EMBL" id="CP003345">
    <property type="protein sequence ID" value="AFM06073.1"/>
    <property type="molecule type" value="Genomic_DNA"/>
</dbReference>
<dbReference type="SUPFAM" id="SSF56542">
    <property type="entry name" value="Substrate-binding domain of HMG-CoA reductase"/>
    <property type="match status" value="1"/>
</dbReference>
<keyword evidence="4" id="KW-1185">Reference proteome</keyword>
<dbReference type="PATRIC" id="fig|880071.3.peg.3768"/>
<dbReference type="OrthoDB" id="9764892at2"/>
<dbReference type="SUPFAM" id="SSF55035">
    <property type="entry name" value="NAD-binding domain of HMG-CoA reductase"/>
    <property type="match status" value="1"/>
</dbReference>
<name>I4AQ38_BERLS</name>
<protein>
    <submittedName>
        <fullName evidence="3">Hydroxymethylglutaryl-CoA reductase</fullName>
        <ecNumber evidence="3">1.1.1.34</ecNumber>
    </submittedName>
</protein>
<dbReference type="Pfam" id="PF00368">
    <property type="entry name" value="HMG-CoA_red"/>
    <property type="match status" value="1"/>
</dbReference>
<evidence type="ECO:0000313" key="3">
    <source>
        <dbReference type="EMBL" id="AFM06073.1"/>
    </source>
</evidence>
<dbReference type="KEGG" id="fli:Fleli_3761"/>
<accession>I4AQ38</accession>
<dbReference type="PANTHER" id="PTHR10572:SF24">
    <property type="entry name" value="3-HYDROXY-3-METHYLGLUTARYL-COENZYME A REDUCTASE"/>
    <property type="match status" value="1"/>
</dbReference>
<dbReference type="InterPro" id="IPR023074">
    <property type="entry name" value="HMG_CoA_Rdtase_cat_sf"/>
</dbReference>
<gene>
    <name evidence="3" type="ordered locus">Fleli_3761</name>
</gene>
<dbReference type="Gene3D" id="3.90.770.10">
    <property type="entry name" value="3-hydroxy-3-methylglutaryl-coenzyme A Reductase, Chain A, domain 2"/>
    <property type="match status" value="2"/>
</dbReference>
<evidence type="ECO:0000256" key="2">
    <source>
        <dbReference type="ARBA" id="ARBA00023002"/>
    </source>
</evidence>
<dbReference type="PROSITE" id="PS00066">
    <property type="entry name" value="HMG_COA_REDUCTASE_1"/>
    <property type="match status" value="1"/>
</dbReference>
<dbReference type="eggNOG" id="COG1257">
    <property type="taxonomic scope" value="Bacteria"/>
</dbReference>
<dbReference type="PRINTS" id="PR00071">
    <property type="entry name" value="HMGCOARDTASE"/>
</dbReference>
<dbReference type="InterPro" id="IPR009029">
    <property type="entry name" value="HMG_CoA_Rdtase_sub-bd_dom_sf"/>
</dbReference>
<evidence type="ECO:0000313" key="4">
    <source>
        <dbReference type="Proteomes" id="UP000006054"/>
    </source>
</evidence>
<dbReference type="CDD" id="cd00644">
    <property type="entry name" value="HMG-CoA_reductase_classII"/>
    <property type="match status" value="1"/>
</dbReference>
<dbReference type="RefSeq" id="WP_014799497.1">
    <property type="nucleotide sequence ID" value="NC_018018.1"/>
</dbReference>
<dbReference type="STRING" id="880071.Fleli_3761"/>
<proteinExistence type="inferred from homology"/>
<organism evidence="3 4">
    <name type="scientific">Bernardetia litoralis (strain ATCC 23117 / DSM 6794 / NBRC 15988 / NCIMB 1366 / Fx l1 / Sio-4)</name>
    <name type="common">Flexibacter litoralis</name>
    <dbReference type="NCBI Taxonomy" id="880071"/>
    <lineage>
        <taxon>Bacteria</taxon>
        <taxon>Pseudomonadati</taxon>
        <taxon>Bacteroidota</taxon>
        <taxon>Cytophagia</taxon>
        <taxon>Cytophagales</taxon>
        <taxon>Bernardetiaceae</taxon>
        <taxon>Bernardetia</taxon>
    </lineage>
</organism>
<dbReference type="InterPro" id="IPR023076">
    <property type="entry name" value="HMG_CoA_Rdtase_CS"/>
</dbReference>
<reference evidence="4" key="1">
    <citation type="submission" date="2012-06" db="EMBL/GenBank/DDBJ databases">
        <title>The complete genome of Flexibacter litoralis DSM 6794.</title>
        <authorList>
            <person name="Lucas S."/>
            <person name="Copeland A."/>
            <person name="Lapidus A."/>
            <person name="Glavina del Rio T."/>
            <person name="Dalin E."/>
            <person name="Tice H."/>
            <person name="Bruce D."/>
            <person name="Goodwin L."/>
            <person name="Pitluck S."/>
            <person name="Peters L."/>
            <person name="Ovchinnikova G."/>
            <person name="Lu M."/>
            <person name="Kyrpides N."/>
            <person name="Mavromatis K."/>
            <person name="Ivanova N."/>
            <person name="Brettin T."/>
            <person name="Detter J.C."/>
            <person name="Han C."/>
            <person name="Larimer F."/>
            <person name="Land M."/>
            <person name="Hauser L."/>
            <person name="Markowitz V."/>
            <person name="Cheng J.-F."/>
            <person name="Hugenholtz P."/>
            <person name="Woyke T."/>
            <person name="Wu D."/>
            <person name="Spring S."/>
            <person name="Lang E."/>
            <person name="Kopitz M."/>
            <person name="Brambilla E."/>
            <person name="Klenk H.-P."/>
            <person name="Eisen J.A."/>
        </authorList>
    </citation>
    <scope>NUCLEOTIDE SEQUENCE [LARGE SCALE GENOMIC DNA]</scope>
    <source>
        <strain evidence="4">ATCC 23117 / DSM 6794 / NBRC 15988 / NCIMB 1366 / Sio-4</strain>
    </source>
</reference>
<dbReference type="AlphaFoldDB" id="I4AQ38"/>
<evidence type="ECO:0000256" key="1">
    <source>
        <dbReference type="ARBA" id="ARBA00007661"/>
    </source>
</evidence>
<dbReference type="Proteomes" id="UP000006054">
    <property type="component" value="Chromosome"/>
</dbReference>
<dbReference type="Gene3D" id="1.10.8.660">
    <property type="match status" value="1"/>
</dbReference>